<evidence type="ECO:0000259" key="6">
    <source>
        <dbReference type="PROSITE" id="PS51005"/>
    </source>
</evidence>
<proteinExistence type="predicted"/>
<dbReference type="PANTHER" id="PTHR31719">
    <property type="entry name" value="NAC TRANSCRIPTION FACTOR 56"/>
    <property type="match status" value="1"/>
</dbReference>
<evidence type="ECO:0000256" key="5">
    <source>
        <dbReference type="SAM" id="MobiDB-lite"/>
    </source>
</evidence>
<name>A0A251N7L8_PRUPE</name>
<dbReference type="Gene3D" id="2.170.150.80">
    <property type="entry name" value="NAC domain"/>
    <property type="match status" value="1"/>
</dbReference>
<evidence type="ECO:0000256" key="1">
    <source>
        <dbReference type="ARBA" id="ARBA00023015"/>
    </source>
</evidence>
<dbReference type="SMR" id="A0A251N7L8"/>
<keyword evidence="8" id="KW-1185">Reference proteome</keyword>
<evidence type="ECO:0000256" key="3">
    <source>
        <dbReference type="ARBA" id="ARBA00023163"/>
    </source>
</evidence>
<feature type="domain" description="NAC" evidence="6">
    <location>
        <begin position="32"/>
        <end position="185"/>
    </location>
</feature>
<dbReference type="PANTHER" id="PTHR31719:SF193">
    <property type="entry name" value="NAC DOMAIN-CONTAINING PROTEIN"/>
    <property type="match status" value="1"/>
</dbReference>
<dbReference type="Proteomes" id="UP000006882">
    <property type="component" value="Chromosome G7"/>
</dbReference>
<dbReference type="InterPro" id="IPR003441">
    <property type="entry name" value="NAC-dom"/>
</dbReference>
<dbReference type="SUPFAM" id="SSF101941">
    <property type="entry name" value="NAC domain"/>
    <property type="match status" value="1"/>
</dbReference>
<evidence type="ECO:0000313" key="8">
    <source>
        <dbReference type="Proteomes" id="UP000006882"/>
    </source>
</evidence>
<accession>A0A251N7L8</accession>
<dbReference type="PROSITE" id="PS51005">
    <property type="entry name" value="NAC"/>
    <property type="match status" value="1"/>
</dbReference>
<dbReference type="OrthoDB" id="1139038at2759"/>
<dbReference type="EMBL" id="CM007657">
    <property type="protein sequence ID" value="ONH95336.1"/>
    <property type="molecule type" value="Genomic_DNA"/>
</dbReference>
<keyword evidence="3" id="KW-0804">Transcription</keyword>
<protein>
    <recommendedName>
        <fullName evidence="6">NAC domain-containing protein</fullName>
    </recommendedName>
</protein>
<dbReference type="Pfam" id="PF02365">
    <property type="entry name" value="NAM"/>
    <property type="match status" value="1"/>
</dbReference>
<feature type="region of interest" description="Disordered" evidence="5">
    <location>
        <begin position="227"/>
        <end position="290"/>
    </location>
</feature>
<dbReference type="Gramene" id="ONH95336">
    <property type="protein sequence ID" value="ONH95336"/>
    <property type="gene ID" value="PRUPE_7G065000"/>
</dbReference>
<feature type="region of interest" description="Disordered" evidence="5">
    <location>
        <begin position="185"/>
        <end position="208"/>
    </location>
</feature>
<evidence type="ECO:0000256" key="4">
    <source>
        <dbReference type="ARBA" id="ARBA00023242"/>
    </source>
</evidence>
<dbReference type="InterPro" id="IPR036093">
    <property type="entry name" value="NAC_dom_sf"/>
</dbReference>
<reference evidence="7 8" key="1">
    <citation type="journal article" date="2013" name="Nat. Genet.">
        <title>The high-quality draft genome of peach (Prunus persica) identifies unique patterns of genetic diversity, domestication and genome evolution.</title>
        <authorList>
            <consortium name="International Peach Genome Initiative"/>
            <person name="Verde I."/>
            <person name="Abbott A.G."/>
            <person name="Scalabrin S."/>
            <person name="Jung S."/>
            <person name="Shu S."/>
            <person name="Marroni F."/>
            <person name="Zhebentyayeva T."/>
            <person name="Dettori M.T."/>
            <person name="Grimwood J."/>
            <person name="Cattonaro F."/>
            <person name="Zuccolo A."/>
            <person name="Rossini L."/>
            <person name="Jenkins J."/>
            <person name="Vendramin E."/>
            <person name="Meisel L.A."/>
            <person name="Decroocq V."/>
            <person name="Sosinski B."/>
            <person name="Prochnik S."/>
            <person name="Mitros T."/>
            <person name="Policriti A."/>
            <person name="Cipriani G."/>
            <person name="Dondini L."/>
            <person name="Ficklin S."/>
            <person name="Goodstein D.M."/>
            <person name="Xuan P."/>
            <person name="Del Fabbro C."/>
            <person name="Aramini V."/>
            <person name="Copetti D."/>
            <person name="Gonzalez S."/>
            <person name="Horner D.S."/>
            <person name="Falchi R."/>
            <person name="Lucas S."/>
            <person name="Mica E."/>
            <person name="Maldonado J."/>
            <person name="Lazzari B."/>
            <person name="Bielenberg D."/>
            <person name="Pirona R."/>
            <person name="Miculan M."/>
            <person name="Barakat A."/>
            <person name="Testolin R."/>
            <person name="Stella A."/>
            <person name="Tartarini S."/>
            <person name="Tonutti P."/>
            <person name="Arus P."/>
            <person name="Orellana A."/>
            <person name="Wells C."/>
            <person name="Main D."/>
            <person name="Vizzotto G."/>
            <person name="Silva H."/>
            <person name="Salamini F."/>
            <person name="Schmutz J."/>
            <person name="Morgante M."/>
            <person name="Rokhsar D.S."/>
        </authorList>
    </citation>
    <scope>NUCLEOTIDE SEQUENCE [LARGE SCALE GENOMIC DNA]</scope>
    <source>
        <strain evidence="8">cv. Nemared</strain>
    </source>
</reference>
<keyword evidence="1" id="KW-0805">Transcription regulation</keyword>
<evidence type="ECO:0000256" key="2">
    <source>
        <dbReference type="ARBA" id="ARBA00023125"/>
    </source>
</evidence>
<organism evidence="7 8">
    <name type="scientific">Prunus persica</name>
    <name type="common">Peach</name>
    <name type="synonym">Amygdalus persica</name>
    <dbReference type="NCBI Taxonomy" id="3760"/>
    <lineage>
        <taxon>Eukaryota</taxon>
        <taxon>Viridiplantae</taxon>
        <taxon>Streptophyta</taxon>
        <taxon>Embryophyta</taxon>
        <taxon>Tracheophyta</taxon>
        <taxon>Spermatophyta</taxon>
        <taxon>Magnoliopsida</taxon>
        <taxon>eudicotyledons</taxon>
        <taxon>Gunneridae</taxon>
        <taxon>Pentapetalae</taxon>
        <taxon>rosids</taxon>
        <taxon>fabids</taxon>
        <taxon>Rosales</taxon>
        <taxon>Rosaceae</taxon>
        <taxon>Amygdaloideae</taxon>
        <taxon>Amygdaleae</taxon>
        <taxon>Prunus</taxon>
    </lineage>
</organism>
<gene>
    <name evidence="7" type="ORF">PRUPE_7G065000</name>
</gene>
<sequence>MGENNRFINDPIPEQVDLFINDPTNDAYFNSLPCGYRFAPTDAELVSSYLEGKVLNKEIPKNRFLDLDISLYHPRDLTGRITLIRESEWYFFTSRKRKYPKGQRPDRSAVDGFWKATGKAQDIEDSNGKVIGSKRTLDFYQGNHQDGKRTEWKMHEYTLDAPPNEISNTRVTQLDNCVLCKIYKNNKGGNNDSSTTQSDQRAEPSTNVVASQAFPDQQIQPVHQHDQYLVSQSSGASSSSTANKRPRGRPTPTILNTYVGNPTYYPHQQYPFQNQTSGNPPGPVHNNYQNLTQYNQNDQNLTQYDQNDQNLTQYAQNDQNLTQYDQNDQNLTQYDTQSANIESHVQPRESFSSQPGFLPHMETSTYADQMPLVDSSSMQLPVHVRLYEQLLAARNKDGDFDKRLEHWYHHQQQLFRQNPSSTPNCKLV</sequence>
<dbReference type="eggNOG" id="ENOG502RZK3">
    <property type="taxonomic scope" value="Eukaryota"/>
</dbReference>
<dbReference type="STRING" id="3760.A0A251N7L8"/>
<keyword evidence="4" id="KW-0539">Nucleus</keyword>
<dbReference type="GO" id="GO:0003677">
    <property type="term" value="F:DNA binding"/>
    <property type="evidence" value="ECO:0007669"/>
    <property type="project" value="UniProtKB-KW"/>
</dbReference>
<dbReference type="AlphaFoldDB" id="A0A251N7L8"/>
<feature type="compositionally biased region" description="Low complexity" evidence="5">
    <location>
        <begin position="231"/>
        <end position="240"/>
    </location>
</feature>
<feature type="compositionally biased region" description="Polar residues" evidence="5">
    <location>
        <begin position="270"/>
        <end position="279"/>
    </location>
</feature>
<evidence type="ECO:0000313" key="7">
    <source>
        <dbReference type="EMBL" id="ONH95336.1"/>
    </source>
</evidence>
<keyword evidence="2" id="KW-0238">DNA-binding</keyword>
<feature type="compositionally biased region" description="Polar residues" evidence="5">
    <location>
        <begin position="187"/>
        <end position="208"/>
    </location>
</feature>
<dbReference type="GO" id="GO:0006355">
    <property type="term" value="P:regulation of DNA-templated transcription"/>
    <property type="evidence" value="ECO:0007669"/>
    <property type="project" value="InterPro"/>
</dbReference>